<protein>
    <recommendedName>
        <fullName evidence="3 13">Biotin synthase</fullName>
        <ecNumber evidence="3 13">2.8.1.6</ecNumber>
    </recommendedName>
</protein>
<feature type="binding site" evidence="13 14">
    <location>
        <position position="265"/>
    </location>
    <ligand>
        <name>[2Fe-2S] cluster</name>
        <dbReference type="ChEBI" id="CHEBI:190135"/>
    </ligand>
</feature>
<evidence type="ECO:0000256" key="12">
    <source>
        <dbReference type="ARBA" id="ARBA00051157"/>
    </source>
</evidence>
<evidence type="ECO:0000256" key="2">
    <source>
        <dbReference type="ARBA" id="ARBA00010765"/>
    </source>
</evidence>
<dbReference type="PANTHER" id="PTHR22976">
    <property type="entry name" value="BIOTIN SYNTHASE"/>
    <property type="match status" value="1"/>
</dbReference>
<gene>
    <name evidence="13 17" type="primary">bioB</name>
    <name evidence="17" type="ORF">D1222_01675</name>
</gene>
<comment type="cofactor">
    <cofactor evidence="13 14">
        <name>[4Fe-4S] cluster</name>
        <dbReference type="ChEBI" id="CHEBI:49883"/>
    </cofactor>
    <text evidence="13 14">Binds 1 [4Fe-4S] cluster. The cluster is coordinated with 3 cysteines and an exchangeable S-adenosyl-L-methionine.</text>
</comment>
<keyword evidence="10 13" id="KW-0408">Iron</keyword>
<dbReference type="InterPro" id="IPR010722">
    <property type="entry name" value="BATS_dom"/>
</dbReference>
<dbReference type="EC" id="2.8.1.6" evidence="3 13"/>
<dbReference type="PANTHER" id="PTHR22976:SF2">
    <property type="entry name" value="BIOTIN SYNTHASE, MITOCHONDRIAL"/>
    <property type="match status" value="1"/>
</dbReference>
<evidence type="ECO:0000256" key="9">
    <source>
        <dbReference type="ARBA" id="ARBA00022756"/>
    </source>
</evidence>
<dbReference type="AlphaFoldDB" id="A0A399RL43"/>
<evidence type="ECO:0000313" key="18">
    <source>
        <dbReference type="Proteomes" id="UP000265845"/>
    </source>
</evidence>
<comment type="cofactor">
    <cofactor evidence="13">
        <name>[2Fe-2S] cluster</name>
        <dbReference type="ChEBI" id="CHEBI:190135"/>
    </cofactor>
    <text evidence="13">Binds 1 [2Fe-2S] cluster. The cluster is coordinated with 3 cysteines and 1 arginine.</text>
</comment>
<dbReference type="SFLD" id="SFLDF00272">
    <property type="entry name" value="biotin_synthase"/>
    <property type="match status" value="1"/>
</dbReference>
<dbReference type="SFLD" id="SFLDG01060">
    <property type="entry name" value="BATS_domain_containing"/>
    <property type="match status" value="1"/>
</dbReference>
<dbReference type="PROSITE" id="PS51918">
    <property type="entry name" value="RADICAL_SAM"/>
    <property type="match status" value="1"/>
</dbReference>
<keyword evidence="6 13" id="KW-0949">S-adenosyl-L-methionine</keyword>
<dbReference type="GO" id="GO:0004076">
    <property type="term" value="F:biotin synthase activity"/>
    <property type="evidence" value="ECO:0007669"/>
    <property type="project" value="UniProtKB-UniRule"/>
</dbReference>
<evidence type="ECO:0000259" key="16">
    <source>
        <dbReference type="PROSITE" id="PS51918"/>
    </source>
</evidence>
<accession>A0A399RL43</accession>
<evidence type="ECO:0000256" key="1">
    <source>
        <dbReference type="ARBA" id="ARBA00004942"/>
    </source>
</evidence>
<feature type="binding site" evidence="13 14">
    <location>
        <position position="193"/>
    </location>
    <ligand>
        <name>[2Fe-2S] cluster</name>
        <dbReference type="ChEBI" id="CHEBI:190135"/>
    </ligand>
</feature>
<dbReference type="HAMAP" id="MF_01694">
    <property type="entry name" value="BioB"/>
    <property type="match status" value="1"/>
</dbReference>
<comment type="caution">
    <text evidence="17">The sequence shown here is derived from an EMBL/GenBank/DDBJ whole genome shotgun (WGS) entry which is preliminary data.</text>
</comment>
<dbReference type="OrthoDB" id="9786826at2"/>
<evidence type="ECO:0000256" key="8">
    <source>
        <dbReference type="ARBA" id="ARBA00022723"/>
    </source>
</evidence>
<feature type="domain" description="Radical SAM core" evidence="16">
    <location>
        <begin position="43"/>
        <end position="270"/>
    </location>
</feature>
<comment type="cofactor">
    <cofactor evidence="14">
        <name>[2Fe-2S] cluster</name>
        <dbReference type="ChEBI" id="CHEBI:190135"/>
    </cofactor>
    <text evidence="14">Binds 1 [2Fe-2S] cluster. The cluster is coordinated with 3 cysteines and 1 arginine.</text>
</comment>
<dbReference type="GO" id="GO:0005506">
    <property type="term" value="F:iron ion binding"/>
    <property type="evidence" value="ECO:0007669"/>
    <property type="project" value="UniProtKB-UniRule"/>
</dbReference>
<sequence>MAFTGLTPRHDWSREEIADLYTQPLDSLMGLALSVKSANWADGKVQKSQLLSIKTGGCAEDCGYCSQSAHFDTGLKAEKLMPLEDVVSAAREAKAGGADRFCMGAAWRNLKERDVPKIAAMISAVKAEGLETCVTAGMLEPQQAVALKEAGLDYYNHNLDTSREYYTSVVSTRTYEDRLDTLAHCREAGLNLCVGGILGMGEGRDDRIGLIHELSKLTPHPESVPINMLVPIKGTPLGESPPVSVIEMARAIAVCRIVFPKSWVRLSAGREAMSEEGQALCMLAGANSIFVGDRLLTTDNPGETRDEALLGAMGFEHASREETAKPTQAPKRKQTLIDAG</sequence>
<evidence type="ECO:0000256" key="10">
    <source>
        <dbReference type="ARBA" id="ARBA00023004"/>
    </source>
</evidence>
<dbReference type="SMART" id="SM00729">
    <property type="entry name" value="Elp3"/>
    <property type="match status" value="1"/>
</dbReference>
<dbReference type="EMBL" id="QWGA01000003">
    <property type="protein sequence ID" value="RIJ31004.1"/>
    <property type="molecule type" value="Genomic_DNA"/>
</dbReference>
<comment type="subunit">
    <text evidence="13">Homodimer.</text>
</comment>
<evidence type="ECO:0000256" key="13">
    <source>
        <dbReference type="HAMAP-Rule" id="MF_01694"/>
    </source>
</evidence>
<keyword evidence="5 13" id="KW-0808">Transferase</keyword>
<dbReference type="CDD" id="cd01335">
    <property type="entry name" value="Radical_SAM"/>
    <property type="match status" value="1"/>
</dbReference>
<evidence type="ECO:0000256" key="14">
    <source>
        <dbReference type="PIRSR" id="PIRSR001619-1"/>
    </source>
</evidence>
<feature type="region of interest" description="Disordered" evidence="15">
    <location>
        <begin position="316"/>
        <end position="340"/>
    </location>
</feature>
<feature type="binding site" evidence="13 14">
    <location>
        <position position="102"/>
    </location>
    <ligand>
        <name>[2Fe-2S] cluster</name>
        <dbReference type="ChEBI" id="CHEBI:190135"/>
    </ligand>
</feature>
<keyword evidence="9 13" id="KW-0093">Biotin biosynthesis</keyword>
<comment type="function">
    <text evidence="13">Catalyzes the conversion of dethiobiotin (DTB) to biotin by the insertion of a sulfur atom into dethiobiotin via a radical-based mechanism.</text>
</comment>
<comment type="similarity">
    <text evidence="2 13">Belongs to the radical SAM superfamily. Biotin synthase family.</text>
</comment>
<dbReference type="Proteomes" id="UP000265845">
    <property type="component" value="Unassembled WGS sequence"/>
</dbReference>
<name>A0A399RL43_9PROT</name>
<dbReference type="Pfam" id="PF04055">
    <property type="entry name" value="Radical_SAM"/>
    <property type="match status" value="1"/>
</dbReference>
<dbReference type="GO" id="GO:0009102">
    <property type="term" value="P:biotin biosynthetic process"/>
    <property type="evidence" value="ECO:0007669"/>
    <property type="project" value="UniProtKB-UniRule"/>
</dbReference>
<feature type="binding site" evidence="13 14">
    <location>
        <position position="58"/>
    </location>
    <ligand>
        <name>[4Fe-4S] cluster</name>
        <dbReference type="ChEBI" id="CHEBI:49883"/>
        <note>4Fe-4S-S-AdoMet</note>
    </ligand>
</feature>
<dbReference type="InterPro" id="IPR007197">
    <property type="entry name" value="rSAM"/>
</dbReference>
<dbReference type="InterPro" id="IPR013785">
    <property type="entry name" value="Aldolase_TIM"/>
</dbReference>
<dbReference type="InterPro" id="IPR006638">
    <property type="entry name" value="Elp3/MiaA/NifB-like_rSAM"/>
</dbReference>
<evidence type="ECO:0000313" key="17">
    <source>
        <dbReference type="EMBL" id="RIJ31004.1"/>
    </source>
</evidence>
<dbReference type="Gene3D" id="3.20.20.70">
    <property type="entry name" value="Aldolase class I"/>
    <property type="match status" value="1"/>
</dbReference>
<dbReference type="SUPFAM" id="SSF102114">
    <property type="entry name" value="Radical SAM enzymes"/>
    <property type="match status" value="1"/>
</dbReference>
<reference evidence="17 18" key="1">
    <citation type="submission" date="2018-08" db="EMBL/GenBank/DDBJ databases">
        <title>Henriciella mobilis sp. nov., isolated from seawater.</title>
        <authorList>
            <person name="Cheng H."/>
            <person name="Wu Y.-H."/>
            <person name="Xu X.-W."/>
            <person name="Guo L.-L."/>
        </authorList>
    </citation>
    <scope>NUCLEOTIDE SEQUENCE [LARGE SCALE GENOMIC DNA]</scope>
    <source>
        <strain evidence="17 18">CCUG67844</strain>
    </source>
</reference>
<keyword evidence="11 13" id="KW-0411">Iron-sulfur</keyword>
<evidence type="ECO:0000256" key="7">
    <source>
        <dbReference type="ARBA" id="ARBA00022714"/>
    </source>
</evidence>
<organism evidence="17 18">
    <name type="scientific">Henriciella algicola</name>
    <dbReference type="NCBI Taxonomy" id="1608422"/>
    <lineage>
        <taxon>Bacteria</taxon>
        <taxon>Pseudomonadati</taxon>
        <taxon>Pseudomonadota</taxon>
        <taxon>Alphaproteobacteria</taxon>
        <taxon>Hyphomonadales</taxon>
        <taxon>Hyphomonadaceae</taxon>
        <taxon>Henriciella</taxon>
    </lineage>
</organism>
<evidence type="ECO:0000256" key="5">
    <source>
        <dbReference type="ARBA" id="ARBA00022679"/>
    </source>
</evidence>
<feature type="binding site" evidence="13 14">
    <location>
        <position position="65"/>
    </location>
    <ligand>
        <name>[4Fe-4S] cluster</name>
        <dbReference type="ChEBI" id="CHEBI:49883"/>
        <note>4Fe-4S-S-AdoMet</note>
    </ligand>
</feature>
<dbReference type="PIRSF" id="PIRSF001619">
    <property type="entry name" value="Biotin_synth"/>
    <property type="match status" value="1"/>
</dbReference>
<keyword evidence="18" id="KW-1185">Reference proteome</keyword>
<proteinExistence type="inferred from homology"/>
<dbReference type="SFLD" id="SFLDG01278">
    <property type="entry name" value="biotin_synthase_like"/>
    <property type="match status" value="1"/>
</dbReference>
<feature type="binding site" evidence="13 14">
    <location>
        <position position="62"/>
    </location>
    <ligand>
        <name>[4Fe-4S] cluster</name>
        <dbReference type="ChEBI" id="CHEBI:49883"/>
        <note>4Fe-4S-S-AdoMet</note>
    </ligand>
</feature>
<evidence type="ECO:0000256" key="3">
    <source>
        <dbReference type="ARBA" id="ARBA00012236"/>
    </source>
</evidence>
<keyword evidence="8 13" id="KW-0479">Metal-binding</keyword>
<dbReference type="InterPro" id="IPR002684">
    <property type="entry name" value="Biotin_synth/BioAB"/>
</dbReference>
<dbReference type="NCBIfam" id="TIGR00433">
    <property type="entry name" value="bioB"/>
    <property type="match status" value="1"/>
</dbReference>
<evidence type="ECO:0000256" key="4">
    <source>
        <dbReference type="ARBA" id="ARBA00022485"/>
    </source>
</evidence>
<comment type="catalytic activity">
    <reaction evidence="12 13">
        <text>(4R,5S)-dethiobiotin + (sulfur carrier)-SH + 2 reduced [2Fe-2S]-[ferredoxin] + 2 S-adenosyl-L-methionine = (sulfur carrier)-H + biotin + 2 5'-deoxyadenosine + 2 L-methionine + 2 oxidized [2Fe-2S]-[ferredoxin]</text>
        <dbReference type="Rhea" id="RHEA:22060"/>
        <dbReference type="Rhea" id="RHEA-COMP:10000"/>
        <dbReference type="Rhea" id="RHEA-COMP:10001"/>
        <dbReference type="Rhea" id="RHEA-COMP:14737"/>
        <dbReference type="Rhea" id="RHEA-COMP:14739"/>
        <dbReference type="ChEBI" id="CHEBI:17319"/>
        <dbReference type="ChEBI" id="CHEBI:29917"/>
        <dbReference type="ChEBI" id="CHEBI:33737"/>
        <dbReference type="ChEBI" id="CHEBI:33738"/>
        <dbReference type="ChEBI" id="CHEBI:57586"/>
        <dbReference type="ChEBI" id="CHEBI:57844"/>
        <dbReference type="ChEBI" id="CHEBI:59789"/>
        <dbReference type="ChEBI" id="CHEBI:64428"/>
        <dbReference type="ChEBI" id="CHEBI:149473"/>
        <dbReference type="EC" id="2.8.1.6"/>
    </reaction>
</comment>
<dbReference type="InterPro" id="IPR058240">
    <property type="entry name" value="rSAM_sf"/>
</dbReference>
<comment type="pathway">
    <text evidence="1 13">Cofactor biosynthesis; biotin biosynthesis; biotin from 7,8-diaminononanoate: step 2/2.</text>
</comment>
<dbReference type="UniPathway" id="UPA00078">
    <property type="reaction ID" value="UER00162"/>
</dbReference>
<dbReference type="GO" id="GO:0051539">
    <property type="term" value="F:4 iron, 4 sulfur cluster binding"/>
    <property type="evidence" value="ECO:0007669"/>
    <property type="project" value="UniProtKB-KW"/>
</dbReference>
<dbReference type="SMART" id="SM00876">
    <property type="entry name" value="BATS"/>
    <property type="match status" value="1"/>
</dbReference>
<evidence type="ECO:0000256" key="11">
    <source>
        <dbReference type="ARBA" id="ARBA00023014"/>
    </source>
</evidence>
<dbReference type="Pfam" id="PF06968">
    <property type="entry name" value="BATS"/>
    <property type="match status" value="1"/>
</dbReference>
<keyword evidence="7 13" id="KW-0001">2Fe-2S</keyword>
<dbReference type="RefSeq" id="WP_119452504.1">
    <property type="nucleotide sequence ID" value="NZ_QWGA01000003.1"/>
</dbReference>
<dbReference type="SFLD" id="SFLDS00029">
    <property type="entry name" value="Radical_SAM"/>
    <property type="match status" value="1"/>
</dbReference>
<feature type="binding site" evidence="13 14">
    <location>
        <position position="133"/>
    </location>
    <ligand>
        <name>[2Fe-2S] cluster</name>
        <dbReference type="ChEBI" id="CHEBI:190135"/>
    </ligand>
</feature>
<evidence type="ECO:0000256" key="15">
    <source>
        <dbReference type="SAM" id="MobiDB-lite"/>
    </source>
</evidence>
<evidence type="ECO:0000256" key="6">
    <source>
        <dbReference type="ARBA" id="ARBA00022691"/>
    </source>
</evidence>
<dbReference type="InterPro" id="IPR024177">
    <property type="entry name" value="Biotin_synthase"/>
</dbReference>
<dbReference type="GO" id="GO:0051537">
    <property type="term" value="F:2 iron, 2 sulfur cluster binding"/>
    <property type="evidence" value="ECO:0007669"/>
    <property type="project" value="UniProtKB-KW"/>
</dbReference>
<keyword evidence="4 13" id="KW-0004">4Fe-4S</keyword>